<name>A0A437PQ61_9ACTN</name>
<evidence type="ECO:0000313" key="3">
    <source>
        <dbReference type="Proteomes" id="UP000283128"/>
    </source>
</evidence>
<comment type="caution">
    <text evidence="2">The sequence shown here is derived from an EMBL/GenBank/DDBJ whole genome shotgun (WGS) entry which is preliminary data.</text>
</comment>
<dbReference type="EMBL" id="RZYA01000006">
    <property type="protein sequence ID" value="RVU24421.1"/>
    <property type="molecule type" value="Genomic_DNA"/>
</dbReference>
<feature type="region of interest" description="Disordered" evidence="1">
    <location>
        <begin position="26"/>
        <end position="105"/>
    </location>
</feature>
<reference evidence="2 3" key="1">
    <citation type="submission" date="2019-01" db="EMBL/GenBank/DDBJ databases">
        <title>Genome sequences of Streptomyces and Rhizobium isolates collected from root and soil.</title>
        <authorList>
            <person name="Chhettri S."/>
            <person name="Sevigny J.L."/>
            <person name="Sen A."/>
            <person name="Ennis N."/>
            <person name="Tisa L."/>
        </authorList>
    </citation>
    <scope>NUCLEOTIDE SEQUENCE [LARGE SCALE GENOMIC DNA]</scope>
    <source>
        <strain evidence="2 3">San01</strain>
    </source>
</reference>
<organism evidence="2 3">
    <name type="scientific">Streptomyces antnestii</name>
    <dbReference type="NCBI Taxonomy" id="2494256"/>
    <lineage>
        <taxon>Bacteria</taxon>
        <taxon>Bacillati</taxon>
        <taxon>Actinomycetota</taxon>
        <taxon>Actinomycetes</taxon>
        <taxon>Kitasatosporales</taxon>
        <taxon>Streptomycetaceae</taxon>
        <taxon>Streptomyces</taxon>
    </lineage>
</organism>
<proteinExistence type="predicted"/>
<accession>A0A437PQ61</accession>
<protein>
    <submittedName>
        <fullName evidence="2">Uncharacterized protein</fullName>
    </submittedName>
</protein>
<feature type="compositionally biased region" description="Low complexity" evidence="1">
    <location>
        <begin position="45"/>
        <end position="59"/>
    </location>
</feature>
<dbReference type="AlphaFoldDB" id="A0A437PQ61"/>
<feature type="compositionally biased region" description="Basic residues" evidence="1">
    <location>
        <begin position="60"/>
        <end position="73"/>
    </location>
</feature>
<sequence>MVIGAPGRSRGGVRGLALTLILSSPLHPCGTLARPPPRPVPHPPSASRRTPTPAATGRSRPGRRATRKTRRAGRPAGPRPAGPPREAGHGGPRTRPGRGGPRRGS</sequence>
<feature type="compositionally biased region" description="Pro residues" evidence="1">
    <location>
        <begin position="34"/>
        <end position="44"/>
    </location>
</feature>
<gene>
    <name evidence="2" type="ORF">EOT10_15525</name>
</gene>
<evidence type="ECO:0000256" key="1">
    <source>
        <dbReference type="SAM" id="MobiDB-lite"/>
    </source>
</evidence>
<keyword evidence="3" id="KW-1185">Reference proteome</keyword>
<evidence type="ECO:0000313" key="2">
    <source>
        <dbReference type="EMBL" id="RVU24421.1"/>
    </source>
</evidence>
<dbReference type="Proteomes" id="UP000283128">
    <property type="component" value="Unassembled WGS sequence"/>
</dbReference>